<name>A0A327WU83_LARAB</name>
<accession>A0A327WU83</accession>
<reference evidence="1 2" key="1">
    <citation type="submission" date="2018-06" db="EMBL/GenBank/DDBJ databases">
        <title>Genomic Encyclopedia of Archaeal and Bacterial Type Strains, Phase II (KMG-II): from individual species to whole genera.</title>
        <authorList>
            <person name="Goeker M."/>
        </authorList>
    </citation>
    <scope>NUCLEOTIDE SEQUENCE [LARGE SCALE GENOMIC DNA]</scope>
    <source>
        <strain evidence="1 2">DSM 21851</strain>
    </source>
</reference>
<dbReference type="Proteomes" id="UP000248790">
    <property type="component" value="Unassembled WGS sequence"/>
</dbReference>
<gene>
    <name evidence="1" type="ORF">LX87_05269</name>
</gene>
<dbReference type="OrthoDB" id="9852183at2"/>
<sequence length="93" mass="10502">MEYIILGILVLLATVVAIYKASLSSSRLKTKNSLINALIKVCIKMKADPELVAMLKKRGHELDDEDLLIRVNSWLFTDSKHKKQLSGSLKNYN</sequence>
<evidence type="ECO:0000313" key="1">
    <source>
        <dbReference type="EMBL" id="RAJ92300.1"/>
    </source>
</evidence>
<organism evidence="1 2">
    <name type="scientific">Larkinella arboricola</name>
    <dbReference type="NCBI Taxonomy" id="643671"/>
    <lineage>
        <taxon>Bacteria</taxon>
        <taxon>Pseudomonadati</taxon>
        <taxon>Bacteroidota</taxon>
        <taxon>Cytophagia</taxon>
        <taxon>Cytophagales</taxon>
        <taxon>Spirosomataceae</taxon>
        <taxon>Larkinella</taxon>
    </lineage>
</organism>
<keyword evidence="2" id="KW-1185">Reference proteome</keyword>
<evidence type="ECO:0000313" key="2">
    <source>
        <dbReference type="Proteomes" id="UP000248790"/>
    </source>
</evidence>
<comment type="caution">
    <text evidence="1">The sequence shown here is derived from an EMBL/GenBank/DDBJ whole genome shotgun (WGS) entry which is preliminary data.</text>
</comment>
<dbReference type="RefSeq" id="WP_111631265.1">
    <property type="nucleotide sequence ID" value="NZ_QLMC01000008.1"/>
</dbReference>
<dbReference type="AlphaFoldDB" id="A0A327WU83"/>
<dbReference type="EMBL" id="QLMC01000008">
    <property type="protein sequence ID" value="RAJ92300.1"/>
    <property type="molecule type" value="Genomic_DNA"/>
</dbReference>
<protein>
    <submittedName>
        <fullName evidence="1">Uncharacterized protein</fullName>
    </submittedName>
</protein>
<proteinExistence type="predicted"/>